<proteinExistence type="predicted"/>
<comment type="caution">
    <text evidence="2">The sequence shown here is derived from an EMBL/GenBank/DDBJ whole genome shotgun (WGS) entry which is preliminary data.</text>
</comment>
<name>A0A5N0EK09_9NOCA</name>
<dbReference type="AlphaFoldDB" id="A0A5N0EK09"/>
<accession>A0A5N0EK09</accession>
<evidence type="ECO:0000313" key="3">
    <source>
        <dbReference type="Proteomes" id="UP000323876"/>
    </source>
</evidence>
<protein>
    <recommendedName>
        <fullName evidence="1">Microcin J25-processing protein McjB C-terminal domain-containing protein</fullName>
    </recommendedName>
</protein>
<reference evidence="2 3" key="1">
    <citation type="submission" date="2019-09" db="EMBL/GenBank/DDBJ databases">
        <authorList>
            <person name="Wang X."/>
        </authorList>
    </citation>
    <scope>NUCLEOTIDE SEQUENCE [LARGE SCALE GENOMIC DNA]</scope>
    <source>
        <strain evidence="2 3">CICC 11023</strain>
    </source>
</reference>
<keyword evidence="3" id="KW-1185">Reference proteome</keyword>
<dbReference type="EMBL" id="VXLC01000006">
    <property type="protein sequence ID" value="KAA8887711.1"/>
    <property type="molecule type" value="Genomic_DNA"/>
</dbReference>
<dbReference type="InterPro" id="IPR032708">
    <property type="entry name" value="McjB_C"/>
</dbReference>
<organism evidence="2 3">
    <name type="scientific">Nocardia colli</name>
    <dbReference type="NCBI Taxonomy" id="2545717"/>
    <lineage>
        <taxon>Bacteria</taxon>
        <taxon>Bacillati</taxon>
        <taxon>Actinomycetota</taxon>
        <taxon>Actinomycetes</taxon>
        <taxon>Mycobacteriales</taxon>
        <taxon>Nocardiaceae</taxon>
        <taxon>Nocardia</taxon>
    </lineage>
</organism>
<evidence type="ECO:0000313" key="2">
    <source>
        <dbReference type="EMBL" id="KAA8887711.1"/>
    </source>
</evidence>
<dbReference type="Pfam" id="PF13471">
    <property type="entry name" value="Transglut_core3"/>
    <property type="match status" value="1"/>
</dbReference>
<sequence length="174" mass="19661">MTDRPSAVDWEYFLTDLDPATNPPRIPLRLRQYAVARTFRALWIYRRYGWVPAQRYLQKLPGGPGAAIQTILPAATAIRLARREVLTSQLVLRVVIPNGLCLPRSFALATYLSALGLPAEVTIARPLTRVTPKDDFHSWTELYGVVINDEPDVQLGYRVLHRVTGLRGEPRSSR</sequence>
<evidence type="ECO:0000259" key="1">
    <source>
        <dbReference type="Pfam" id="PF13471"/>
    </source>
</evidence>
<dbReference type="OrthoDB" id="4216346at2"/>
<gene>
    <name evidence="2" type="ORF">F3087_18865</name>
</gene>
<feature type="domain" description="Microcin J25-processing protein McjB C-terminal" evidence="1">
    <location>
        <begin position="38"/>
        <end position="160"/>
    </location>
</feature>
<dbReference type="Proteomes" id="UP000323876">
    <property type="component" value="Unassembled WGS sequence"/>
</dbReference>